<feature type="region of interest" description="Disordered" evidence="3">
    <location>
        <begin position="1"/>
        <end position="27"/>
    </location>
</feature>
<protein>
    <recommendedName>
        <fullName evidence="4">BTB domain-containing protein</fullName>
    </recommendedName>
</protein>
<dbReference type="Pfam" id="PF00651">
    <property type="entry name" value="BTB"/>
    <property type="match status" value="1"/>
</dbReference>
<feature type="domain" description="BTB" evidence="4">
    <location>
        <begin position="589"/>
        <end position="655"/>
    </location>
</feature>
<gene>
    <name evidence="5" type="ORF">ACHAWU_009988</name>
</gene>
<feature type="compositionally biased region" description="Polar residues" evidence="3">
    <location>
        <begin position="78"/>
        <end position="88"/>
    </location>
</feature>
<evidence type="ECO:0000256" key="2">
    <source>
        <dbReference type="ARBA" id="ARBA00022737"/>
    </source>
</evidence>
<keyword evidence="2" id="KW-0677">Repeat</keyword>
<proteinExistence type="predicted"/>
<keyword evidence="1" id="KW-0880">Kelch repeat</keyword>
<dbReference type="InterPro" id="IPR006652">
    <property type="entry name" value="Kelch_1"/>
</dbReference>
<feature type="compositionally biased region" description="Low complexity" evidence="3">
    <location>
        <begin position="1"/>
        <end position="15"/>
    </location>
</feature>
<evidence type="ECO:0000259" key="4">
    <source>
        <dbReference type="PROSITE" id="PS50097"/>
    </source>
</evidence>
<dbReference type="Pfam" id="PF01344">
    <property type="entry name" value="Kelch_1"/>
    <property type="match status" value="3"/>
</dbReference>
<sequence>MTNNATSTSSSAAAARGGGANPDYGSASRYPYSSSTSIYNYNTNNSSVTYTKRPTSSTTLSSSTTSQYNESKEGGGWTTVSTNLSNSGRPPCERSLHASAILHDSLYVFGGYDGLSRVNDFYEFHFTSKCWREIITLNGGTTVIVDASAGAIGAVGGAGGGGAVGMGGGNVAGRGSVIGHPHPHHPHPAAAAAAAGGAAAHALLGAVVTATGTSPSPRDRHAAVAHGSSIYIFGGFDGTSRVSDLYEFDVERLVWREVRPRMSNNTANNININNNNAINNNAAENNLAGARGGIGNNVMGQPPLLGQMQAHPVGGVGGGEGDRAVAAAAAQPPQFHPPPSPRHSHAAVVYKNFMYIFGGYDGSYRSDFHEFDLDQLTWRPVLSVSGRSPRARYRSTACVRRDMMILFGGHDGTRHLADVHLFDFVNQSWSLLVASGIPPMPRDSHVSVTYRDSMYVFGGSTGSAMNDLFELNFHPNQQELTHGNGPEEGEGPTSSTSASTQDALANSSARWRQIPPVSGGMAVHRFCHVGAIYKGSLYVFGGYDGSSRLNDFVKYDLASDTMCQTDIPPPTLLSDLRSFLDDEDVMSFADIILMVEGIPVRAHKFMLMRCPYFRAMLTSDMAESSQTVVNLPIVRHQIFTAVLEYLYTDNVVIPLDSAMELFVAADCFDIPRLQAMCERRLLASMTVENAASIFHAADVHSAVSLREKSLGYILSNFEAVSKTIAFEDMARSNVELVFEILKSR</sequence>
<dbReference type="SMART" id="SM00612">
    <property type="entry name" value="Kelch"/>
    <property type="match status" value="4"/>
</dbReference>
<keyword evidence="6" id="KW-1185">Reference proteome</keyword>
<dbReference type="Proteomes" id="UP001530293">
    <property type="component" value="Unassembled WGS sequence"/>
</dbReference>
<dbReference type="InterPro" id="IPR011043">
    <property type="entry name" value="Gal_Oxase/kelch_b-propeller"/>
</dbReference>
<dbReference type="InterPro" id="IPR011333">
    <property type="entry name" value="SKP1/BTB/POZ_sf"/>
</dbReference>
<dbReference type="Gene3D" id="3.30.710.10">
    <property type="entry name" value="Potassium Channel Kv1.1, Chain A"/>
    <property type="match status" value="1"/>
</dbReference>
<feature type="compositionally biased region" description="Low complexity" evidence="3">
    <location>
        <begin position="50"/>
        <end position="66"/>
    </location>
</feature>
<dbReference type="InterPro" id="IPR000210">
    <property type="entry name" value="BTB/POZ_dom"/>
</dbReference>
<feature type="region of interest" description="Disordered" evidence="3">
    <location>
        <begin position="50"/>
        <end position="91"/>
    </location>
</feature>
<dbReference type="Gene3D" id="2.120.10.80">
    <property type="entry name" value="Kelch-type beta propeller"/>
    <property type="match status" value="4"/>
</dbReference>
<dbReference type="SUPFAM" id="SSF54695">
    <property type="entry name" value="POZ domain"/>
    <property type="match status" value="1"/>
</dbReference>
<dbReference type="SUPFAM" id="SSF117281">
    <property type="entry name" value="Kelch motif"/>
    <property type="match status" value="1"/>
</dbReference>
<evidence type="ECO:0000256" key="3">
    <source>
        <dbReference type="SAM" id="MobiDB-lite"/>
    </source>
</evidence>
<dbReference type="Pfam" id="PF24681">
    <property type="entry name" value="Kelch_KLHDC2_KLHL20_DRC7"/>
    <property type="match status" value="1"/>
</dbReference>
<dbReference type="PROSITE" id="PS50097">
    <property type="entry name" value="BTB"/>
    <property type="match status" value="1"/>
</dbReference>
<dbReference type="InterPro" id="IPR051568">
    <property type="entry name" value="LZTR1/Attractin"/>
</dbReference>
<reference evidence="5 6" key="1">
    <citation type="submission" date="2024-10" db="EMBL/GenBank/DDBJ databases">
        <title>Updated reference genomes for cyclostephanoid diatoms.</title>
        <authorList>
            <person name="Roberts W.R."/>
            <person name="Alverson A.J."/>
        </authorList>
    </citation>
    <scope>NUCLEOTIDE SEQUENCE [LARGE SCALE GENOMIC DNA]</scope>
    <source>
        <strain evidence="5 6">AJA232-27</strain>
    </source>
</reference>
<evidence type="ECO:0000313" key="5">
    <source>
        <dbReference type="EMBL" id="KAL3770437.1"/>
    </source>
</evidence>
<comment type="caution">
    <text evidence="5">The sequence shown here is derived from an EMBL/GenBank/DDBJ whole genome shotgun (WGS) entry which is preliminary data.</text>
</comment>
<dbReference type="CDD" id="cd14733">
    <property type="entry name" value="BACK"/>
    <property type="match status" value="1"/>
</dbReference>
<feature type="compositionally biased region" description="Polar residues" evidence="3">
    <location>
        <begin position="492"/>
        <end position="502"/>
    </location>
</feature>
<dbReference type="Gene3D" id="1.25.40.420">
    <property type="match status" value="1"/>
</dbReference>
<dbReference type="PANTHER" id="PTHR46376:SF1">
    <property type="entry name" value="LEUCINE-ZIPPER-LIKE TRANSCRIPTIONAL REGULATOR 1"/>
    <property type="match status" value="1"/>
</dbReference>
<name>A0ABD3N7B1_9STRA</name>
<dbReference type="AlphaFoldDB" id="A0ABD3N7B1"/>
<evidence type="ECO:0000256" key="1">
    <source>
        <dbReference type="ARBA" id="ARBA00022441"/>
    </source>
</evidence>
<dbReference type="EMBL" id="JALLBG020000042">
    <property type="protein sequence ID" value="KAL3770437.1"/>
    <property type="molecule type" value="Genomic_DNA"/>
</dbReference>
<organism evidence="5 6">
    <name type="scientific">Discostella pseudostelligera</name>
    <dbReference type="NCBI Taxonomy" id="259834"/>
    <lineage>
        <taxon>Eukaryota</taxon>
        <taxon>Sar</taxon>
        <taxon>Stramenopiles</taxon>
        <taxon>Ochrophyta</taxon>
        <taxon>Bacillariophyta</taxon>
        <taxon>Coscinodiscophyceae</taxon>
        <taxon>Thalassiosirophycidae</taxon>
        <taxon>Stephanodiscales</taxon>
        <taxon>Stephanodiscaceae</taxon>
        <taxon>Discostella</taxon>
    </lineage>
</organism>
<dbReference type="InterPro" id="IPR015915">
    <property type="entry name" value="Kelch-typ_b-propeller"/>
</dbReference>
<feature type="region of interest" description="Disordered" evidence="3">
    <location>
        <begin position="477"/>
        <end position="502"/>
    </location>
</feature>
<dbReference type="PANTHER" id="PTHR46376">
    <property type="entry name" value="LEUCINE-ZIPPER-LIKE TRANSCRIPTIONAL REGULATOR 1"/>
    <property type="match status" value="1"/>
</dbReference>
<evidence type="ECO:0000313" key="6">
    <source>
        <dbReference type="Proteomes" id="UP001530293"/>
    </source>
</evidence>
<dbReference type="SUPFAM" id="SSF50965">
    <property type="entry name" value="Galactose oxidase, central domain"/>
    <property type="match status" value="1"/>
</dbReference>
<accession>A0ABD3N7B1</accession>
<dbReference type="SMART" id="SM00225">
    <property type="entry name" value="BTB"/>
    <property type="match status" value="1"/>
</dbReference>